<evidence type="ECO:0000256" key="4">
    <source>
        <dbReference type="PIRNR" id="PIRNR037755"/>
    </source>
</evidence>
<evidence type="ECO:0000256" key="2">
    <source>
        <dbReference type="ARBA" id="ARBA00022603"/>
    </source>
</evidence>
<dbReference type="EC" id="2.1.1.-" evidence="4"/>
<proteinExistence type="inferred from homology"/>
<dbReference type="CDD" id="cd02440">
    <property type="entry name" value="AdoMet_MTases"/>
    <property type="match status" value="1"/>
</dbReference>
<dbReference type="GO" id="GO:0008757">
    <property type="term" value="F:S-adenosylmethionine-dependent methyltransferase activity"/>
    <property type="evidence" value="ECO:0007669"/>
    <property type="project" value="UniProtKB-ARBA"/>
</dbReference>
<comment type="caution">
    <text evidence="7">The sequence shown here is derived from an EMBL/GenBank/DDBJ whole genome shotgun (WGS) entry which is preliminary data.</text>
</comment>
<evidence type="ECO:0000256" key="1">
    <source>
        <dbReference type="ARBA" id="ARBA00009725"/>
    </source>
</evidence>
<dbReference type="Pfam" id="PF08242">
    <property type="entry name" value="Methyltransf_12"/>
    <property type="match status" value="1"/>
</dbReference>
<dbReference type="PANTHER" id="PTHR22809:SF5">
    <property type="entry name" value="TRNA N(3)-METHYLCYTIDINE METHYLTRANSFERASE METTL6"/>
    <property type="match status" value="1"/>
</dbReference>
<dbReference type="GO" id="GO:0032259">
    <property type="term" value="P:methylation"/>
    <property type="evidence" value="ECO:0007669"/>
    <property type="project" value="UniProtKB-KW"/>
</dbReference>
<dbReference type="Proteomes" id="UP001230188">
    <property type="component" value="Unassembled WGS sequence"/>
</dbReference>
<comment type="function">
    <text evidence="4">S-adenosyl-L-methionine-dependent methyltransferase.</text>
</comment>
<keyword evidence="2 4" id="KW-0489">Methyltransferase</keyword>
<keyword evidence="3 4" id="KW-0808">Transferase</keyword>
<evidence type="ECO:0000313" key="8">
    <source>
        <dbReference type="Proteomes" id="UP001230188"/>
    </source>
</evidence>
<name>A0AAD7U6W6_9STRA</name>
<protein>
    <recommendedName>
        <fullName evidence="4">tRNA N(3)-methylcytidine methyltransferase</fullName>
        <ecNumber evidence="4">2.1.1.-</ecNumber>
    </recommendedName>
</protein>
<sequence>MAHATTWDSFYARYGGRFYKDRHWVRREVSELMPASVQASPLTWCPPLGEGVDLAEPAKDDPPTAEELSGKKVGLEVGCGCGSLAFPLLRANDDAFLLACDFSAEAISLLKARVEYGSQLRTTSRRIYAWVGDVVSDNDWDWVESLARDIGGLDFVTMVYVLSAIEPRDMRRSVRRLARLLKPAGLLFFRDYAAGDMAQGRFDARGDKNKLGQDTYARGEGTLARYFALDEVQSLFEDDGLFEHTQLTTVKREIVNRKLDITMNRIWLQAKFIKRPDPTVTSPPSSLSSSSEEEEEGAHTLGGG</sequence>
<dbReference type="GO" id="GO:0008173">
    <property type="term" value="F:RNA methyltransferase activity"/>
    <property type="evidence" value="ECO:0007669"/>
    <property type="project" value="UniProtKB-ARBA"/>
</dbReference>
<dbReference type="EMBL" id="JAQMWT010000566">
    <property type="protein sequence ID" value="KAJ8599406.1"/>
    <property type="molecule type" value="Genomic_DNA"/>
</dbReference>
<accession>A0AAD7U6W6</accession>
<dbReference type="PIRSF" id="PIRSF037755">
    <property type="entry name" value="Mettl2_prd"/>
    <property type="match status" value="1"/>
</dbReference>
<dbReference type="InterPro" id="IPR029063">
    <property type="entry name" value="SAM-dependent_MTases_sf"/>
</dbReference>
<dbReference type="InterPro" id="IPR026113">
    <property type="entry name" value="METTL2/6/8-like"/>
</dbReference>
<evidence type="ECO:0000256" key="5">
    <source>
        <dbReference type="SAM" id="MobiDB-lite"/>
    </source>
</evidence>
<feature type="region of interest" description="Disordered" evidence="5">
    <location>
        <begin position="277"/>
        <end position="304"/>
    </location>
</feature>
<dbReference type="SUPFAM" id="SSF53335">
    <property type="entry name" value="S-adenosyl-L-methionine-dependent methyltransferases"/>
    <property type="match status" value="1"/>
</dbReference>
<feature type="domain" description="Methyltransferase type 12" evidence="6">
    <location>
        <begin position="75"/>
        <end position="187"/>
    </location>
</feature>
<reference evidence="7" key="1">
    <citation type="submission" date="2023-01" db="EMBL/GenBank/DDBJ databases">
        <title>Metagenome sequencing of chrysophaentin producing Chrysophaeum taylorii.</title>
        <authorList>
            <person name="Davison J."/>
            <person name="Bewley C."/>
        </authorList>
    </citation>
    <scope>NUCLEOTIDE SEQUENCE</scope>
    <source>
        <strain evidence="7">NIES-1699</strain>
    </source>
</reference>
<comment type="similarity">
    <text evidence="1 4">Belongs to the methyltransferase superfamily. METL family.</text>
</comment>
<organism evidence="7 8">
    <name type="scientific">Chrysophaeum taylorii</name>
    <dbReference type="NCBI Taxonomy" id="2483200"/>
    <lineage>
        <taxon>Eukaryota</taxon>
        <taxon>Sar</taxon>
        <taxon>Stramenopiles</taxon>
        <taxon>Ochrophyta</taxon>
        <taxon>Pelagophyceae</taxon>
        <taxon>Pelagomonadales</taxon>
        <taxon>Pelagomonadaceae</taxon>
        <taxon>Chrysophaeum</taxon>
    </lineage>
</organism>
<dbReference type="PANTHER" id="PTHR22809">
    <property type="entry name" value="METHYLTRANSFERASE-RELATED"/>
    <property type="match status" value="1"/>
</dbReference>
<dbReference type="Gene3D" id="3.40.50.150">
    <property type="entry name" value="Vaccinia Virus protein VP39"/>
    <property type="match status" value="1"/>
</dbReference>
<keyword evidence="8" id="KW-1185">Reference proteome</keyword>
<dbReference type="InterPro" id="IPR013217">
    <property type="entry name" value="Methyltransf_12"/>
</dbReference>
<evidence type="ECO:0000259" key="6">
    <source>
        <dbReference type="Pfam" id="PF08242"/>
    </source>
</evidence>
<evidence type="ECO:0000256" key="3">
    <source>
        <dbReference type="ARBA" id="ARBA00022679"/>
    </source>
</evidence>
<evidence type="ECO:0000313" key="7">
    <source>
        <dbReference type="EMBL" id="KAJ8599406.1"/>
    </source>
</evidence>
<dbReference type="AlphaFoldDB" id="A0AAD7U6W6"/>
<gene>
    <name evidence="7" type="ORF">CTAYLR_009698</name>
</gene>